<reference evidence="1" key="1">
    <citation type="submission" date="2023-01" db="EMBL/GenBank/DDBJ databases">
        <title>Exophiala dermititidis isolated from Cystic Fibrosis Patient.</title>
        <authorList>
            <person name="Kurbessoian T."/>
            <person name="Crocker A."/>
            <person name="Murante D."/>
            <person name="Hogan D.A."/>
            <person name="Stajich J.E."/>
        </authorList>
    </citation>
    <scope>NUCLEOTIDE SEQUENCE</scope>
    <source>
        <strain evidence="1">Ex8</strain>
    </source>
</reference>
<dbReference type="EMBL" id="JAJGCB010000014">
    <property type="protein sequence ID" value="KAJ8989426.1"/>
    <property type="molecule type" value="Genomic_DNA"/>
</dbReference>
<accession>A0AAN6ESC7</accession>
<name>A0AAN6ESC7_EXODE</name>
<evidence type="ECO:0000313" key="2">
    <source>
        <dbReference type="Proteomes" id="UP001161757"/>
    </source>
</evidence>
<evidence type="ECO:0000313" key="1">
    <source>
        <dbReference type="EMBL" id="KAJ8989426.1"/>
    </source>
</evidence>
<dbReference type="Proteomes" id="UP001161757">
    <property type="component" value="Unassembled WGS sequence"/>
</dbReference>
<organism evidence="1 2">
    <name type="scientific">Exophiala dermatitidis</name>
    <name type="common">Black yeast-like fungus</name>
    <name type="synonym">Wangiella dermatitidis</name>
    <dbReference type="NCBI Taxonomy" id="5970"/>
    <lineage>
        <taxon>Eukaryota</taxon>
        <taxon>Fungi</taxon>
        <taxon>Dikarya</taxon>
        <taxon>Ascomycota</taxon>
        <taxon>Pezizomycotina</taxon>
        <taxon>Eurotiomycetes</taxon>
        <taxon>Chaetothyriomycetidae</taxon>
        <taxon>Chaetothyriales</taxon>
        <taxon>Herpotrichiellaceae</taxon>
        <taxon>Exophiala</taxon>
    </lineage>
</organism>
<sequence length="105" mass="10920">MQRAILLSSVQSNNGFASPLRSLADKVPRQVPPSLVFQVGDDAGGGGGAAVPTGSLGDSSPIVVLPNGKNGTNDFRCVLSIGAISSSWRTAQETHRRRLILLTAH</sequence>
<dbReference type="AlphaFoldDB" id="A0AAN6ESC7"/>
<proteinExistence type="predicted"/>
<protein>
    <submittedName>
        <fullName evidence="1">Uncharacterized protein</fullName>
    </submittedName>
</protein>
<comment type="caution">
    <text evidence="1">The sequence shown here is derived from an EMBL/GenBank/DDBJ whole genome shotgun (WGS) entry which is preliminary data.</text>
</comment>
<gene>
    <name evidence="1" type="ORF">HRR80_006661</name>
</gene>